<gene>
    <name evidence="1" type="ORF">MRB53_031305</name>
</gene>
<organism evidence="1 2">
    <name type="scientific">Persea americana</name>
    <name type="common">Avocado</name>
    <dbReference type="NCBI Taxonomy" id="3435"/>
    <lineage>
        <taxon>Eukaryota</taxon>
        <taxon>Viridiplantae</taxon>
        <taxon>Streptophyta</taxon>
        <taxon>Embryophyta</taxon>
        <taxon>Tracheophyta</taxon>
        <taxon>Spermatophyta</taxon>
        <taxon>Magnoliopsida</taxon>
        <taxon>Magnoliidae</taxon>
        <taxon>Laurales</taxon>
        <taxon>Lauraceae</taxon>
        <taxon>Persea</taxon>
    </lineage>
</organism>
<proteinExistence type="predicted"/>
<keyword evidence="2" id="KW-1185">Reference proteome</keyword>
<evidence type="ECO:0000313" key="2">
    <source>
        <dbReference type="Proteomes" id="UP001234297"/>
    </source>
</evidence>
<dbReference type="EMBL" id="CM056818">
    <property type="protein sequence ID" value="KAJ8622776.1"/>
    <property type="molecule type" value="Genomic_DNA"/>
</dbReference>
<dbReference type="Proteomes" id="UP001234297">
    <property type="component" value="Chromosome 10"/>
</dbReference>
<comment type="caution">
    <text evidence="1">The sequence shown here is derived from an EMBL/GenBank/DDBJ whole genome shotgun (WGS) entry which is preliminary data.</text>
</comment>
<accession>A0ACC2KPI6</accession>
<evidence type="ECO:0000313" key="1">
    <source>
        <dbReference type="EMBL" id="KAJ8622776.1"/>
    </source>
</evidence>
<name>A0ACC2KPI6_PERAE</name>
<protein>
    <submittedName>
        <fullName evidence="1">Uncharacterized protein</fullName>
    </submittedName>
</protein>
<reference evidence="1 2" key="1">
    <citation type="journal article" date="2022" name="Hortic Res">
        <title>A haplotype resolved chromosomal level avocado genome allows analysis of novel avocado genes.</title>
        <authorList>
            <person name="Nath O."/>
            <person name="Fletcher S.J."/>
            <person name="Hayward A."/>
            <person name="Shaw L.M."/>
            <person name="Masouleh A.K."/>
            <person name="Furtado A."/>
            <person name="Henry R.J."/>
            <person name="Mitter N."/>
        </authorList>
    </citation>
    <scope>NUCLEOTIDE SEQUENCE [LARGE SCALE GENOMIC DNA]</scope>
    <source>
        <strain evidence="2">cv. Hass</strain>
    </source>
</reference>
<sequence length="151" mass="16110">MDGRLDWRGGNEGFDVFGDGDDGRNNDNNNGRNSYDDDGCNGCGGFCKSQNPNYCLVRSAFFGDGEATTTTGTSFFSGGDCGGITEPFFSPEKFYVVTVNKIFFFAIDWIPSIGSCAVSASTCGCVYVLYSGYALAVGFVSGIGWRCLSAR</sequence>